<dbReference type="PRINTS" id="PR01217">
    <property type="entry name" value="PRICHEXTENSN"/>
</dbReference>
<accession>A0A8C4SA86</accession>
<evidence type="ECO:0000313" key="2">
    <source>
        <dbReference type="Ensembl" id="ENSECRP00000013898.1"/>
    </source>
</evidence>
<organism evidence="2 3">
    <name type="scientific">Erpetoichthys calabaricus</name>
    <name type="common">Rope fish</name>
    <name type="synonym">Calamoichthys calabaricus</name>
    <dbReference type="NCBI Taxonomy" id="27687"/>
    <lineage>
        <taxon>Eukaryota</taxon>
        <taxon>Metazoa</taxon>
        <taxon>Chordata</taxon>
        <taxon>Craniata</taxon>
        <taxon>Vertebrata</taxon>
        <taxon>Euteleostomi</taxon>
        <taxon>Actinopterygii</taxon>
        <taxon>Polypteriformes</taxon>
        <taxon>Polypteridae</taxon>
        <taxon>Erpetoichthys</taxon>
    </lineage>
</organism>
<proteinExistence type="predicted"/>
<reference evidence="2" key="2">
    <citation type="submission" date="2025-08" db="UniProtKB">
        <authorList>
            <consortium name="Ensembl"/>
        </authorList>
    </citation>
    <scope>IDENTIFICATION</scope>
</reference>
<dbReference type="Proteomes" id="UP000694620">
    <property type="component" value="Chromosome 3"/>
</dbReference>
<feature type="region of interest" description="Disordered" evidence="1">
    <location>
        <begin position="183"/>
        <end position="213"/>
    </location>
</feature>
<dbReference type="Ensembl" id="ENSECRT00000014138.1">
    <property type="protein sequence ID" value="ENSECRP00000013898.1"/>
    <property type="gene ID" value="ENSECRG00000009265.1"/>
</dbReference>
<evidence type="ECO:0000313" key="3">
    <source>
        <dbReference type="Proteomes" id="UP000694620"/>
    </source>
</evidence>
<feature type="compositionally biased region" description="Acidic residues" evidence="1">
    <location>
        <begin position="250"/>
        <end position="266"/>
    </location>
</feature>
<evidence type="ECO:0000256" key="1">
    <source>
        <dbReference type="SAM" id="MobiDB-lite"/>
    </source>
</evidence>
<reference evidence="2" key="1">
    <citation type="submission" date="2021-06" db="EMBL/GenBank/DDBJ databases">
        <authorList>
            <consortium name="Wellcome Sanger Institute Data Sharing"/>
        </authorList>
    </citation>
    <scope>NUCLEOTIDE SEQUENCE [LARGE SCALE GENOMIC DNA]</scope>
</reference>
<reference evidence="2" key="3">
    <citation type="submission" date="2025-09" db="UniProtKB">
        <authorList>
            <consortium name="Ensembl"/>
        </authorList>
    </citation>
    <scope>IDENTIFICATION</scope>
</reference>
<sequence length="316" mass="35361">AVVSAIIDTTSHTAMELESKSLLEIGAEQAHSFLSTHSRPKRNADKWHRNVPDFQAYYRYYNSIGHYEGVYEIDRLRMLYQQMRHLEQVHGPNAPYYQYTLGMAPTKCDPRDKKCKPVATNPTNPPPVPTTPTPPAPIRQANIQYLCNPKDPGCQPYIVYIGTGTTPYPCDPRYDPACSAPTAKKVEAPAPPPASKAKSPMPQPPPAPQKGYKAMEYDCDPYWDPDCPRPLPLILTKGKTQPPPPPPPPVDEDEEDAAEEEEEDPESTPPSVPEPLKKIKKPPPPAKAPFNIHGRYYNFDPYDPYAYGGQYGPNRQ</sequence>
<name>A0A8C4SA86_ERPCA</name>
<feature type="region of interest" description="Disordered" evidence="1">
    <location>
        <begin position="230"/>
        <end position="294"/>
    </location>
</feature>
<dbReference type="GeneTree" id="ENSGT00390000005067"/>
<protein>
    <submittedName>
        <fullName evidence="2">Actinodin3</fullName>
    </submittedName>
</protein>
<dbReference type="AlphaFoldDB" id="A0A8C4SA86"/>
<keyword evidence="3" id="KW-1185">Reference proteome</keyword>